<dbReference type="STRING" id="757424.Hsero_4402"/>
<organism evidence="2 3">
    <name type="scientific">Herbaspirillum seropedicae (strain SmR1)</name>
    <dbReference type="NCBI Taxonomy" id="757424"/>
    <lineage>
        <taxon>Bacteria</taxon>
        <taxon>Pseudomonadati</taxon>
        <taxon>Pseudomonadota</taxon>
        <taxon>Betaproteobacteria</taxon>
        <taxon>Burkholderiales</taxon>
        <taxon>Oxalobacteraceae</taxon>
        <taxon>Herbaspirillum</taxon>
    </lineage>
</organism>
<dbReference type="InterPro" id="IPR039060">
    <property type="entry name" value="Antitox_HigA"/>
</dbReference>
<gene>
    <name evidence="2" type="ordered locus">Hsero_4402</name>
</gene>
<dbReference type="InterPro" id="IPR010982">
    <property type="entry name" value="Lambda_DNA-bd_dom_sf"/>
</dbReference>
<dbReference type="GO" id="GO:0006355">
    <property type="term" value="P:regulation of DNA-templated transcription"/>
    <property type="evidence" value="ECO:0007669"/>
    <property type="project" value="InterPro"/>
</dbReference>
<dbReference type="SUPFAM" id="SSF47413">
    <property type="entry name" value="lambda repressor-like DNA-binding domains"/>
    <property type="match status" value="1"/>
</dbReference>
<sequence length="132" mass="14944">MPMQLKLIRTRKDYRAALAEAERLWDAPARSAQADQLDVLTLLIAHYERAHFAIDDPDPIDFLLHVMEARGLSRKDLEPYLGSRGRVSDILNRVRPLTLDMIRKLSAGLNLPADLLIQPYPVRSDCAELLSA</sequence>
<dbReference type="AlphaFoldDB" id="D8IVR1"/>
<proteinExistence type="predicted"/>
<accession>D8IVR1</accession>
<dbReference type="SMART" id="SM00530">
    <property type="entry name" value="HTH_XRE"/>
    <property type="match status" value="1"/>
</dbReference>
<dbReference type="PANTHER" id="PTHR40455">
    <property type="entry name" value="ANTITOXIN HIGA"/>
    <property type="match status" value="1"/>
</dbReference>
<dbReference type="Gene3D" id="1.10.260.40">
    <property type="entry name" value="lambda repressor-like DNA-binding domains"/>
    <property type="match status" value="1"/>
</dbReference>
<dbReference type="EMBL" id="CP002039">
    <property type="protein sequence ID" value="ADJ65869.1"/>
    <property type="molecule type" value="Genomic_DNA"/>
</dbReference>
<dbReference type="HOGENOM" id="CLU_125852_2_0_4"/>
<keyword evidence="3" id="KW-1185">Reference proteome</keyword>
<feature type="domain" description="HTH cro/C1-type" evidence="1">
    <location>
        <begin position="63"/>
        <end position="116"/>
    </location>
</feature>
<dbReference type="Proteomes" id="UP000000329">
    <property type="component" value="Chromosome"/>
</dbReference>
<dbReference type="InterPro" id="IPR001387">
    <property type="entry name" value="Cro/C1-type_HTH"/>
</dbReference>
<protein>
    <submittedName>
        <fullName evidence="2">Transcription regulator protein</fullName>
    </submittedName>
</protein>
<dbReference type="Pfam" id="PF01381">
    <property type="entry name" value="HTH_3"/>
    <property type="match status" value="1"/>
</dbReference>
<dbReference type="eggNOG" id="COG5499">
    <property type="taxonomic scope" value="Bacteria"/>
</dbReference>
<dbReference type="GO" id="GO:0001046">
    <property type="term" value="F:core promoter sequence-specific DNA binding"/>
    <property type="evidence" value="ECO:0007669"/>
    <property type="project" value="TreeGrafter"/>
</dbReference>
<evidence type="ECO:0000313" key="3">
    <source>
        <dbReference type="Proteomes" id="UP000000329"/>
    </source>
</evidence>
<dbReference type="PROSITE" id="PS50943">
    <property type="entry name" value="HTH_CROC1"/>
    <property type="match status" value="1"/>
</dbReference>
<reference evidence="2 3" key="1">
    <citation type="submission" date="2010-04" db="EMBL/GenBank/DDBJ databases">
        <title>The genome of Herbaspirillum seropedicae SmR1, an endophytic, nitrogen-fixing, plant-growth promoting beta-Proteobacteria.</title>
        <authorList>
            <person name="Pedrosa F.O."/>
            <person name="Monteiro R.A."/>
            <person name="Wassem R."/>
            <person name="Cruz L.M."/>
            <person name="Ayub R.A."/>
            <person name="Colauto N.B."/>
            <person name="Fernandez M.A."/>
            <person name="Fungaro M.H.P."/>
            <person name="Grisard E.C."/>
            <person name="Hungria M."/>
            <person name="Madeira H.M.F."/>
            <person name="Nodari R.O."/>
            <person name="Osaku C.A."/>
            <person name="Petzl-Erler M.L."/>
            <person name="Terenzi H."/>
            <person name="Vieira L.G.E."/>
            <person name="Almeida M.I.M."/>
            <person name="Alves L.R."/>
            <person name="Arantes O.M.N."/>
            <person name="Balsanelli E."/>
            <person name="Barcellos F.G."/>
            <person name="Baura V.A."/>
            <person name="Binde D.R."/>
            <person name="Campo R.J."/>
            <person name="Chubatsu L.S."/>
            <person name="Chueire L.M.O."/>
            <person name="Ciferri R.R."/>
            <person name="Correa L.C."/>
            <person name="da Conceicao Silva J.L."/>
            <person name="Dabul A.N.G."/>
            <person name="Dambros B.P."/>
            <person name="Faoro H."/>
            <person name="Favetti A."/>
            <person name="Friedermann G."/>
            <person name="Furlaneto M.C."/>
            <person name="Gasques L.S."/>
            <person name="Gimenes C.C.T."/>
            <person name="Gioppo N.M.R."/>
            <person name="Glienke-Blanco C."/>
            <person name="Godoy L.P."/>
            <person name="Guerra M.P."/>
            <person name="Karp S."/>
            <person name="Kava-Cordeiro V."/>
            <person name="Margarido V.P."/>
            <person name="Mathioni S.M."/>
            <person name="Menck-Soares M.A."/>
            <person name="Murace N.K."/>
            <person name="Nicolas M.F."/>
            <person name="Oliveira C.E.C."/>
            <person name="Pagnan N.A.B."/>
            <person name="Pamphile J.A."/>
            <person name="Patussi E.V."/>
            <person name="Pereira L.F.P."/>
            <person name="Pereira-Ferrari L."/>
            <person name="Pinto F.G.S."/>
            <person name="Precoma C."/>
            <person name="Prioli A.J."/>
            <person name="Prioli S.M.A.P."/>
            <person name="Raittz R.T."/>
            <person name="Ramos H.J.O."/>
            <person name="Ribeiro E.M.S.F."/>
            <person name="Rigo L.U."/>
            <person name="Rocha C.L.M.S.C."/>
            <person name="Rocha S.N."/>
            <person name="Santos K."/>
            <person name="Satori D."/>
            <person name="Silva A.G."/>
            <person name="Simao R.C.G."/>
            <person name="Soares M.A.M."/>
            <person name="Souza E.M."/>
            <person name="Steffens M.B.R."/>
            <person name="Steindel M."/>
            <person name="Tadra-Sfeir M.Z."/>
            <person name="Takahashi E.K."/>
            <person name="Torres R.A."/>
            <person name="Valle J.S."/>
            <person name="Vernal J.I."/>
            <person name="Vilas-Boas L.A."/>
            <person name="Watanabe M.A.E."/>
            <person name="Weiss V.A."/>
            <person name="Yates M.A."/>
            <person name="Souza E.M."/>
        </authorList>
    </citation>
    <scope>NUCLEOTIDE SEQUENCE [LARGE SCALE GENOMIC DNA]</scope>
    <source>
        <strain evidence="2 3">SmR1</strain>
    </source>
</reference>
<dbReference type="PANTHER" id="PTHR40455:SF1">
    <property type="entry name" value="ANTITOXIN HIGA"/>
    <property type="match status" value="1"/>
</dbReference>
<evidence type="ECO:0000313" key="2">
    <source>
        <dbReference type="EMBL" id="ADJ65869.1"/>
    </source>
</evidence>
<dbReference type="KEGG" id="hse:Hsero_4402"/>
<name>D8IVR1_HERSS</name>
<evidence type="ECO:0000259" key="1">
    <source>
        <dbReference type="PROSITE" id="PS50943"/>
    </source>
</evidence>